<reference evidence="2" key="1">
    <citation type="submission" date="2022-10" db="EMBL/GenBank/DDBJ databases">
        <authorList>
            <person name="Chen Y."/>
            <person name="Dougan E. K."/>
            <person name="Chan C."/>
            <person name="Rhodes N."/>
            <person name="Thang M."/>
        </authorList>
    </citation>
    <scope>NUCLEOTIDE SEQUENCE</scope>
</reference>
<evidence type="ECO:0000256" key="1">
    <source>
        <dbReference type="SAM" id="MobiDB-lite"/>
    </source>
</evidence>
<accession>A0A9P1D654</accession>
<feature type="compositionally biased region" description="Basic residues" evidence="1">
    <location>
        <begin position="309"/>
        <end position="324"/>
    </location>
</feature>
<keyword evidence="4" id="KW-1185">Reference proteome</keyword>
<dbReference type="AlphaFoldDB" id="A0A9P1D654"/>
<dbReference type="EMBL" id="CAMXCT020003550">
    <property type="protein sequence ID" value="CAL1158393.1"/>
    <property type="molecule type" value="Genomic_DNA"/>
</dbReference>
<evidence type="ECO:0000313" key="2">
    <source>
        <dbReference type="EMBL" id="CAI4005018.1"/>
    </source>
</evidence>
<feature type="compositionally biased region" description="Basic residues" evidence="1">
    <location>
        <begin position="270"/>
        <end position="286"/>
    </location>
</feature>
<feature type="compositionally biased region" description="Basic and acidic residues" evidence="1">
    <location>
        <begin position="75"/>
        <end position="87"/>
    </location>
</feature>
<name>A0A9P1D654_9DINO</name>
<protein>
    <submittedName>
        <fullName evidence="2">Uncharacterized protein</fullName>
    </submittedName>
</protein>
<dbReference type="EMBL" id="CAMXCT030003550">
    <property type="protein sequence ID" value="CAL4792330.1"/>
    <property type="molecule type" value="Genomic_DNA"/>
</dbReference>
<gene>
    <name evidence="2" type="ORF">C1SCF055_LOCUS30775</name>
</gene>
<feature type="compositionally biased region" description="Basic residues" evidence="1">
    <location>
        <begin position="232"/>
        <end position="243"/>
    </location>
</feature>
<proteinExistence type="predicted"/>
<feature type="region of interest" description="Disordered" evidence="1">
    <location>
        <begin position="405"/>
        <end position="438"/>
    </location>
</feature>
<reference evidence="3 4" key="2">
    <citation type="submission" date="2024-05" db="EMBL/GenBank/DDBJ databases">
        <authorList>
            <person name="Chen Y."/>
            <person name="Shah S."/>
            <person name="Dougan E. K."/>
            <person name="Thang M."/>
            <person name="Chan C."/>
        </authorList>
    </citation>
    <scope>NUCLEOTIDE SEQUENCE [LARGE SCALE GENOMIC DNA]</scope>
</reference>
<dbReference type="OrthoDB" id="442221at2759"/>
<feature type="compositionally biased region" description="Low complexity" evidence="1">
    <location>
        <begin position="54"/>
        <end position="65"/>
    </location>
</feature>
<feature type="non-terminal residue" evidence="2">
    <location>
        <position position="1"/>
    </location>
</feature>
<feature type="region of interest" description="Disordered" evidence="1">
    <location>
        <begin position="524"/>
        <end position="545"/>
    </location>
</feature>
<feature type="region of interest" description="Disordered" evidence="1">
    <location>
        <begin position="13"/>
        <end position="340"/>
    </location>
</feature>
<dbReference type="Proteomes" id="UP001152797">
    <property type="component" value="Unassembled WGS sequence"/>
</dbReference>
<feature type="compositionally biased region" description="Basic and acidic residues" evidence="1">
    <location>
        <begin position="105"/>
        <end position="143"/>
    </location>
</feature>
<feature type="compositionally biased region" description="Basic and acidic residues" evidence="1">
    <location>
        <begin position="257"/>
        <end position="269"/>
    </location>
</feature>
<feature type="compositionally biased region" description="Low complexity" evidence="1">
    <location>
        <begin position="405"/>
        <end position="417"/>
    </location>
</feature>
<evidence type="ECO:0000313" key="4">
    <source>
        <dbReference type="Proteomes" id="UP001152797"/>
    </source>
</evidence>
<feature type="compositionally biased region" description="Acidic residues" evidence="1">
    <location>
        <begin position="418"/>
        <end position="435"/>
    </location>
</feature>
<evidence type="ECO:0000313" key="3">
    <source>
        <dbReference type="EMBL" id="CAL4792330.1"/>
    </source>
</evidence>
<feature type="compositionally biased region" description="Acidic residues" evidence="1">
    <location>
        <begin position="21"/>
        <end position="32"/>
    </location>
</feature>
<feature type="compositionally biased region" description="Basic and acidic residues" evidence="1">
    <location>
        <begin position="164"/>
        <end position="208"/>
    </location>
</feature>
<comment type="caution">
    <text evidence="2">The sequence shown here is derived from an EMBL/GenBank/DDBJ whole genome shotgun (WGS) entry which is preliminary data.</text>
</comment>
<feature type="compositionally biased region" description="Acidic residues" evidence="1">
    <location>
        <begin position="144"/>
        <end position="153"/>
    </location>
</feature>
<sequence>IYCFKRLRDAMIPGIPGQGSPEEDLESIEDEGLTGAEARKKRKQRLEAREAARLQRLAQKAAARRSGSFVDESAEESRARKIAEKATARRAKLQAKATNGGEGEMSPKEEEPKDLKEPREAEAKAPEAEKDEKPKDPKDPKEDVAEEGPEEGELSPQMVAFSENGREVDKKSLRSDKNHKDLANGVEKKKNSEENAEDKTTKQDDGKASRRHGDRRTSPRNRRRHGEDRENRKRRRSSRSSRRDRREREPHRRHLRHDRDADVDKDGKGKKNGRAARSRSAKHKRRGDNAISPARPAKGTAENEDKGKKNGRAARSRSAKHKRRGDNAISPARPAKERLAVGARVRVTVENEDKEGLYFDDDRVGIKGMTGEITEDDKSEQPFRVKLKNGKLSWFKEAWLEECESSSSSSSSSSSDSSSEEAEEVAEGQSPEEEVPAFAWERTPKNLPAAGMAAYAMNGAGNVSPIAQEVEAFLTCAGVDGEAAQRLRVMPAHQQRLVMNRGPIGGTRAPSAVLISRIRDAELGRTGPPGSGNIPANGGAPSSNPEIEKLISKWNLDAKASFMLRSLPNDKHDLVLKISFEKARNPSAYVITQMNSLFGGMQGIQELQKMQQVANGNRDVMQSNPFNKQNFNLTAVTI</sequence>
<organism evidence="2">
    <name type="scientific">Cladocopium goreaui</name>
    <dbReference type="NCBI Taxonomy" id="2562237"/>
    <lineage>
        <taxon>Eukaryota</taxon>
        <taxon>Sar</taxon>
        <taxon>Alveolata</taxon>
        <taxon>Dinophyceae</taxon>
        <taxon>Suessiales</taxon>
        <taxon>Symbiodiniaceae</taxon>
        <taxon>Cladocopium</taxon>
    </lineage>
</organism>
<feature type="compositionally biased region" description="Basic residues" evidence="1">
    <location>
        <begin position="209"/>
        <end position="224"/>
    </location>
</feature>
<dbReference type="EMBL" id="CAMXCT010003550">
    <property type="protein sequence ID" value="CAI4005018.1"/>
    <property type="molecule type" value="Genomic_DNA"/>
</dbReference>